<dbReference type="InterPro" id="IPR026341">
    <property type="entry name" value="T9SS_type_B"/>
</dbReference>
<proteinExistence type="predicted"/>
<gene>
    <name evidence="1" type="ORF">Q766_07945</name>
</gene>
<dbReference type="eggNOG" id="COG3210">
    <property type="taxonomic scope" value="Bacteria"/>
</dbReference>
<evidence type="ECO:0000313" key="2">
    <source>
        <dbReference type="Proteomes" id="UP000030111"/>
    </source>
</evidence>
<organism evidence="1 2">
    <name type="scientific">Flavobacterium subsaxonicum WB 4.1-42 = DSM 21790</name>
    <dbReference type="NCBI Taxonomy" id="1121898"/>
    <lineage>
        <taxon>Bacteria</taxon>
        <taxon>Pseudomonadati</taxon>
        <taxon>Bacteroidota</taxon>
        <taxon>Flavobacteriia</taxon>
        <taxon>Flavobacteriales</taxon>
        <taxon>Flavobacteriaceae</taxon>
        <taxon>Flavobacterium</taxon>
    </lineage>
</organism>
<reference evidence="1 2" key="1">
    <citation type="submission" date="2013-09" db="EMBL/GenBank/DDBJ databases">
        <authorList>
            <person name="Zeng Z."/>
            <person name="Chen C."/>
        </authorList>
    </citation>
    <scope>NUCLEOTIDE SEQUENCE [LARGE SCALE GENOMIC DNA]</scope>
    <source>
        <strain evidence="1 2">WB 4.1-42</strain>
    </source>
</reference>
<name>A0A0A2MLQ8_9FLAO</name>
<dbReference type="NCBIfam" id="TIGR04131">
    <property type="entry name" value="Bac_Flav_CTERM"/>
    <property type="match status" value="1"/>
</dbReference>
<comment type="caution">
    <text evidence="1">The sequence shown here is derived from an EMBL/GenBank/DDBJ whole genome shotgun (WGS) entry which is preliminary data.</text>
</comment>
<sequence>MCIAQSSYAQLAPFTIGVTATHQTCLGNGSLSFTVNGTTPGASIEFEVYLLPNTTTPVTTVTVNNAQNLVAGNYMVLATQTLNNTFNTATGNATIIDNIVPLSYTAEGTLCGTTGTITVNVLSGTAIGYEIIAGPVLVGQQASNVFTGLPAGQYQVRVYDACGDAFVTTVQLQTALTGIDFFGQEFPYGQLPSCNTITVKHSFSAVLNGAQILWPLNFEFIVHPPGGGANVVVTQQVEMGTVPQINLLFTELPFYNDQEYSYDVVITDACGNEFAYNEFIINRKFDFVAGLETDSCNNFYFGFIMANYRLPGSIAFTNAPAGFNPGAYNTSYPAITTEALMYGSDSNPLPYGDYTIQITDACGRTATHDIQILGEGIPLATGSVEQATCQGVIYIKTAFNRNIVSVHIVAAPAGYAVPQDVSSYIDGFEFLIGNMPLGDYVLELVDECGNSHTIPVSIIAPPVNYNVFSGQAPGCNVGEGSVVLFITGNVLDTASITVAPDDFGQLPFDASAGISEDGSAVYLNSLPAGTYTFEMTDTCGNLRTTTLEIEGYEIFNNNTQIIPNCGSFDIDLEFSDNTQSLPVTFWLQKFNEVTQQWENPLTGQPFPGFFSPQNSYQLFNNQYNANNPFTGTFRIVKAFYVLPNGTNYTAAYCTNQIYTFTYTGKPQITAAYAFPCDNGLAEVIIEATGKAPLQYSITTKNGQPFVVNNAGSNVFLALEEAVYNFQVTDACSNVINILYDITTLNPLEIEGDGFCTGGISYLTVPQYTFLTYQWWKEGNPGTILSTTNTLDFPAFIPQDDAGTYMLHIVSTTPGSCIDMVLQYTTPLQVPQAGNDATIAFCNPDLSIDLSAYLSGTYDAGGTWQNVSNAGTLTGSVFGTAAVPSGTYVFKYIVNRCDGTDTALITLEIGNIPFEVAIEGSCTGTDFVLGITNLASLTNVKTIVWSGPAGYSYTGTEAAITGLAPGDYKVTVTNTDGCKGTATLNVPNTGCTISKGISPNGDGLNDNLNLAGLNVKYLKIFNRYGLQVYEKENYIDEWYGQSNKGDLVTGTYFYAITLLDGKQVTGWVYLQRDMH</sequence>
<accession>A0A0A2MLQ8</accession>
<evidence type="ECO:0000313" key="1">
    <source>
        <dbReference type="EMBL" id="KGO93229.1"/>
    </source>
</evidence>
<dbReference type="eggNOG" id="COG1361">
    <property type="taxonomic scope" value="Bacteria"/>
</dbReference>
<dbReference type="Proteomes" id="UP000030111">
    <property type="component" value="Unassembled WGS sequence"/>
</dbReference>
<dbReference type="STRING" id="1121898.GCA_000422725_01945"/>
<keyword evidence="2" id="KW-1185">Reference proteome</keyword>
<dbReference type="AlphaFoldDB" id="A0A0A2MLQ8"/>
<protein>
    <submittedName>
        <fullName evidence="1">Uncharacterized protein</fullName>
    </submittedName>
</protein>
<dbReference type="EMBL" id="JRLY01000005">
    <property type="protein sequence ID" value="KGO93229.1"/>
    <property type="molecule type" value="Genomic_DNA"/>
</dbReference>
<dbReference type="Pfam" id="PF13585">
    <property type="entry name" value="CHU_C"/>
    <property type="match status" value="1"/>
</dbReference>